<evidence type="ECO:0000256" key="3">
    <source>
        <dbReference type="ARBA" id="ARBA00022741"/>
    </source>
</evidence>
<dbReference type="Pfam" id="PF03951">
    <property type="entry name" value="Gln-synt_N"/>
    <property type="match status" value="1"/>
</dbReference>
<keyword evidence="2" id="KW-0436">Ligase</keyword>
<dbReference type="Proteomes" id="UP000276301">
    <property type="component" value="Unassembled WGS sequence"/>
</dbReference>
<name>A0A498CTF8_9FIRM</name>
<keyword evidence="10" id="KW-1185">Reference proteome</keyword>
<keyword evidence="4" id="KW-0067">ATP-binding</keyword>
<dbReference type="PROSITE" id="PS51986">
    <property type="entry name" value="GS_BETA_GRASP"/>
    <property type="match status" value="1"/>
</dbReference>
<dbReference type="SUPFAM" id="SSF55931">
    <property type="entry name" value="Glutamine synthetase/guanido kinase"/>
    <property type="match status" value="1"/>
</dbReference>
<dbReference type="PANTHER" id="PTHR43785">
    <property type="entry name" value="GAMMA-GLUTAMYLPUTRESCINE SYNTHETASE"/>
    <property type="match status" value="1"/>
</dbReference>
<dbReference type="RefSeq" id="WP_121586007.1">
    <property type="nucleotide sequence ID" value="NZ_RCHT01000002.1"/>
</dbReference>
<evidence type="ECO:0000256" key="4">
    <source>
        <dbReference type="ARBA" id="ARBA00022840"/>
    </source>
</evidence>
<proteinExistence type="inferred from homology"/>
<evidence type="ECO:0000256" key="5">
    <source>
        <dbReference type="PROSITE-ProRule" id="PRU01330"/>
    </source>
</evidence>
<gene>
    <name evidence="9" type="ORF">D4A47_02500</name>
</gene>
<evidence type="ECO:0000256" key="6">
    <source>
        <dbReference type="RuleBase" id="RU000384"/>
    </source>
</evidence>
<comment type="similarity">
    <text evidence="1 5 6">Belongs to the glutamine synthetase family.</text>
</comment>
<dbReference type="InterPro" id="IPR008147">
    <property type="entry name" value="Gln_synt_N"/>
</dbReference>
<evidence type="ECO:0000313" key="9">
    <source>
        <dbReference type="EMBL" id="RLL13778.1"/>
    </source>
</evidence>
<evidence type="ECO:0000256" key="2">
    <source>
        <dbReference type="ARBA" id="ARBA00022598"/>
    </source>
</evidence>
<accession>A0A498CTF8</accession>
<dbReference type="InterPro" id="IPR014746">
    <property type="entry name" value="Gln_synth/guanido_kin_cat_dom"/>
</dbReference>
<evidence type="ECO:0000313" key="10">
    <source>
        <dbReference type="Proteomes" id="UP000276301"/>
    </source>
</evidence>
<feature type="domain" description="GS beta-grasp" evidence="7">
    <location>
        <begin position="15"/>
        <end position="100"/>
    </location>
</feature>
<dbReference type="Pfam" id="PF00120">
    <property type="entry name" value="Gln-synt_C"/>
    <property type="match status" value="1"/>
</dbReference>
<dbReference type="InterPro" id="IPR036651">
    <property type="entry name" value="Gln_synt_N_sf"/>
</dbReference>
<evidence type="ECO:0000259" key="8">
    <source>
        <dbReference type="PROSITE" id="PS51987"/>
    </source>
</evidence>
<dbReference type="GO" id="GO:0005524">
    <property type="term" value="F:ATP binding"/>
    <property type="evidence" value="ECO:0007669"/>
    <property type="project" value="UniProtKB-KW"/>
</dbReference>
<dbReference type="Gene3D" id="3.30.590.10">
    <property type="entry name" value="Glutamine synthetase/guanido kinase, catalytic domain"/>
    <property type="match status" value="1"/>
</dbReference>
<evidence type="ECO:0000259" key="7">
    <source>
        <dbReference type="PROSITE" id="PS51986"/>
    </source>
</evidence>
<dbReference type="SUPFAM" id="SSF54368">
    <property type="entry name" value="Glutamine synthetase, N-terminal domain"/>
    <property type="match status" value="1"/>
</dbReference>
<dbReference type="GO" id="GO:0006542">
    <property type="term" value="P:glutamine biosynthetic process"/>
    <property type="evidence" value="ECO:0007669"/>
    <property type="project" value="InterPro"/>
</dbReference>
<dbReference type="InterPro" id="IPR008146">
    <property type="entry name" value="Gln_synth_cat_dom"/>
</dbReference>
<reference evidence="9 10" key="1">
    <citation type="submission" date="2018-10" db="EMBL/GenBank/DDBJ databases">
        <title>Anaerotruncus faecis sp. nov., isolated from human feces.</title>
        <authorList>
            <person name="Wang Y.-J."/>
        </authorList>
    </citation>
    <scope>NUCLEOTIDE SEQUENCE [LARGE SCALE GENOMIC DNA]</scope>
    <source>
        <strain evidence="9 10">22A2-44</strain>
    </source>
</reference>
<comment type="caution">
    <text evidence="9">The sequence shown here is derived from an EMBL/GenBank/DDBJ whole genome shotgun (WGS) entry which is preliminary data.</text>
</comment>
<dbReference type="PANTHER" id="PTHR43785:SF12">
    <property type="entry name" value="TYPE-1 GLUTAMINE SYNTHETASE 2"/>
    <property type="match status" value="1"/>
</dbReference>
<dbReference type="SMART" id="SM01230">
    <property type="entry name" value="Gln-synt_C"/>
    <property type="match status" value="1"/>
</dbReference>
<dbReference type="Gene3D" id="3.10.20.70">
    <property type="entry name" value="Glutamine synthetase, N-terminal domain"/>
    <property type="match status" value="1"/>
</dbReference>
<sequence>MDTTVSEVLRFVEENDVKFVRLVFCDIFGAQKNIAIMPSQLRRAFGQGISFDASAVRGFLDVTESDLFLVPDPGTLSVLPWRPAQGRVVRFFCGIRYPDGRPFEGDGRGLLAEAAARAGREGFTCKFGPECEFYLFTTDEEGYPTRTPHDRAGYCDLAPCDRGENVRREICLTLEEMGLSPERSHHEQGPGQNEVDFHCAGPLEAADNLMALRMVVKAVAAKNGLYASFLPKPLEGASGSGLHVNLSLCREGRNLFDRFGVRPEPEALGFTAGILRRAREITAFLNPLANSYRRFGAFEAPGVVSWSGQNRSQLVRVPAAEGESSRIELRSPDPACNPYLAFTLLMEAGLEGVREGLELCPPADFDLYGAGAAALAGYERLPGSLGEALALASESGFIRRALPGRIVENFLAHKRREFEEWEAAEDKFGFELERYFGRT</sequence>
<organism evidence="9 10">
    <name type="scientific">Anaerotruncus massiliensis</name>
    <name type="common">ex Liu et al. 2021</name>
    <dbReference type="NCBI Taxonomy" id="2321404"/>
    <lineage>
        <taxon>Bacteria</taxon>
        <taxon>Bacillati</taxon>
        <taxon>Bacillota</taxon>
        <taxon>Clostridia</taxon>
        <taxon>Eubacteriales</taxon>
        <taxon>Oscillospiraceae</taxon>
        <taxon>Anaerotruncus</taxon>
    </lineage>
</organism>
<dbReference type="EMBL" id="RCHT01000002">
    <property type="protein sequence ID" value="RLL13778.1"/>
    <property type="molecule type" value="Genomic_DNA"/>
</dbReference>
<protein>
    <submittedName>
        <fullName evidence="9">Glutamine synthetase</fullName>
    </submittedName>
</protein>
<dbReference type="GO" id="GO:0004356">
    <property type="term" value="F:glutamine synthetase activity"/>
    <property type="evidence" value="ECO:0007669"/>
    <property type="project" value="InterPro"/>
</dbReference>
<evidence type="ECO:0000256" key="1">
    <source>
        <dbReference type="ARBA" id="ARBA00009897"/>
    </source>
</evidence>
<dbReference type="PROSITE" id="PS51987">
    <property type="entry name" value="GS_CATALYTIC"/>
    <property type="match status" value="1"/>
</dbReference>
<keyword evidence="3" id="KW-0547">Nucleotide-binding</keyword>
<dbReference type="AlphaFoldDB" id="A0A498CTF8"/>
<feature type="domain" description="GS catalytic" evidence="8">
    <location>
        <begin position="107"/>
        <end position="439"/>
    </location>
</feature>